<evidence type="ECO:0000256" key="1">
    <source>
        <dbReference type="ARBA" id="ARBA00022898"/>
    </source>
</evidence>
<dbReference type="CDD" id="cd06824">
    <property type="entry name" value="PLPDE_III_Yggs_like"/>
    <property type="match status" value="1"/>
</dbReference>
<feature type="domain" description="Alanine racemase N-terminal" evidence="5">
    <location>
        <begin position="25"/>
        <end position="225"/>
    </location>
</feature>
<organism evidence="6 7">
    <name type="scientific">SAR86 cluster bacterium</name>
    <dbReference type="NCBI Taxonomy" id="2030880"/>
    <lineage>
        <taxon>Bacteria</taxon>
        <taxon>Pseudomonadati</taxon>
        <taxon>Pseudomonadota</taxon>
        <taxon>Gammaproteobacteria</taxon>
        <taxon>SAR86 cluster</taxon>
    </lineage>
</organism>
<dbReference type="InterPro" id="IPR001608">
    <property type="entry name" value="Ala_racemase_N"/>
</dbReference>
<accession>A0A2A4X3X3</accession>
<evidence type="ECO:0000313" key="7">
    <source>
        <dbReference type="Proteomes" id="UP000218767"/>
    </source>
</evidence>
<dbReference type="EMBL" id="NVUL01000047">
    <property type="protein sequence ID" value="PCI77270.1"/>
    <property type="molecule type" value="Genomic_DNA"/>
</dbReference>
<dbReference type="Proteomes" id="UP000218767">
    <property type="component" value="Unassembled WGS sequence"/>
</dbReference>
<reference evidence="7" key="1">
    <citation type="submission" date="2017-08" db="EMBL/GenBank/DDBJ databases">
        <title>A dynamic microbial community with high functional redundancy inhabits the cold, oxic subseafloor aquifer.</title>
        <authorList>
            <person name="Tully B.J."/>
            <person name="Wheat C.G."/>
            <person name="Glazer B.T."/>
            <person name="Huber J.A."/>
        </authorList>
    </citation>
    <scope>NUCLEOTIDE SEQUENCE [LARGE SCALE GENOMIC DNA]</scope>
</reference>
<dbReference type="PANTHER" id="PTHR10146">
    <property type="entry name" value="PROLINE SYNTHETASE CO-TRANSCRIBED BACTERIAL HOMOLOG PROTEIN"/>
    <property type="match status" value="1"/>
</dbReference>
<evidence type="ECO:0000256" key="2">
    <source>
        <dbReference type="HAMAP-Rule" id="MF_02087"/>
    </source>
</evidence>
<dbReference type="NCBIfam" id="TIGR00044">
    <property type="entry name" value="YggS family pyridoxal phosphate-dependent enzyme"/>
    <property type="match status" value="1"/>
</dbReference>
<feature type="modified residue" description="N6-(pyridoxal phosphate)lysine" evidence="2 3">
    <location>
        <position position="36"/>
    </location>
</feature>
<dbReference type="AlphaFoldDB" id="A0A2A4X3X3"/>
<dbReference type="HAMAP" id="MF_02087">
    <property type="entry name" value="PLP_homeostasis"/>
    <property type="match status" value="1"/>
</dbReference>
<keyword evidence="1 2" id="KW-0663">Pyridoxal phosphate</keyword>
<evidence type="ECO:0000256" key="4">
    <source>
        <dbReference type="RuleBase" id="RU004514"/>
    </source>
</evidence>
<gene>
    <name evidence="6" type="ORF">COB20_08655</name>
</gene>
<comment type="similarity">
    <text evidence="2 4">Belongs to the pyridoxal phosphate-binding protein YggS/PROSC family.</text>
</comment>
<name>A0A2A4X3X3_9GAMM</name>
<dbReference type="Gene3D" id="3.20.20.10">
    <property type="entry name" value="Alanine racemase"/>
    <property type="match status" value="1"/>
</dbReference>
<evidence type="ECO:0000256" key="3">
    <source>
        <dbReference type="PIRSR" id="PIRSR004848-1"/>
    </source>
</evidence>
<dbReference type="InterPro" id="IPR029066">
    <property type="entry name" value="PLP-binding_barrel"/>
</dbReference>
<dbReference type="SUPFAM" id="SSF51419">
    <property type="entry name" value="PLP-binding barrel"/>
    <property type="match status" value="1"/>
</dbReference>
<proteinExistence type="inferred from homology"/>
<evidence type="ECO:0000259" key="5">
    <source>
        <dbReference type="Pfam" id="PF01168"/>
    </source>
</evidence>
<protein>
    <recommendedName>
        <fullName evidence="2">Pyridoxal phosphate homeostasis protein</fullName>
        <shortName evidence="2">PLP homeostasis protein</shortName>
    </recommendedName>
</protein>
<dbReference type="PANTHER" id="PTHR10146:SF14">
    <property type="entry name" value="PYRIDOXAL PHOSPHATE HOMEOSTASIS PROTEIN"/>
    <property type="match status" value="1"/>
</dbReference>
<dbReference type="InterPro" id="IPR011078">
    <property type="entry name" value="PyrdxlP_homeostasis"/>
</dbReference>
<sequence>MTTITDNIERLSDRILRFERQYGRSAGSVKLLAVSKRHPVESIIAANEAGIQDFGENYLQEALNKIQHLSSMHVNWHFIGPIQSNKTKAIAENFQWVHSIDRLKIAQRLSDQREPSGPKLNICVQIKLSTEANKSGVELGEAEALCDSVEALPNLQLRGLMAIPAALPDLESQRRTFRVLAQEYSRLKPRYAQFDTLSTGMSNDFEAAVAEGSTLIRIGTTIFGPRN</sequence>
<dbReference type="GO" id="GO:0030170">
    <property type="term" value="F:pyridoxal phosphate binding"/>
    <property type="evidence" value="ECO:0007669"/>
    <property type="project" value="UniProtKB-UniRule"/>
</dbReference>
<dbReference type="PROSITE" id="PS01211">
    <property type="entry name" value="UPF0001"/>
    <property type="match status" value="1"/>
</dbReference>
<comment type="caution">
    <text evidence="6">The sequence shown here is derived from an EMBL/GenBank/DDBJ whole genome shotgun (WGS) entry which is preliminary data.</text>
</comment>
<dbReference type="PIRSF" id="PIRSF004848">
    <property type="entry name" value="YBL036c_PLPDEIII"/>
    <property type="match status" value="1"/>
</dbReference>
<comment type="function">
    <text evidence="2">Pyridoxal 5'-phosphate (PLP)-binding protein, which is involved in PLP homeostasis.</text>
</comment>
<dbReference type="FunFam" id="3.20.20.10:FF:000018">
    <property type="entry name" value="Pyridoxal phosphate homeostasis protein"/>
    <property type="match status" value="1"/>
</dbReference>
<dbReference type="Pfam" id="PF01168">
    <property type="entry name" value="Ala_racemase_N"/>
    <property type="match status" value="1"/>
</dbReference>
<comment type="cofactor">
    <cofactor evidence="3">
        <name>pyridoxal 5'-phosphate</name>
        <dbReference type="ChEBI" id="CHEBI:597326"/>
    </cofactor>
</comment>
<evidence type="ECO:0000313" key="6">
    <source>
        <dbReference type="EMBL" id="PCI77270.1"/>
    </source>
</evidence>